<evidence type="ECO:0000313" key="1">
    <source>
        <dbReference type="EMBL" id="KAJ8617591.1"/>
    </source>
</evidence>
<evidence type="ECO:0000313" key="2">
    <source>
        <dbReference type="Proteomes" id="UP001234297"/>
    </source>
</evidence>
<reference evidence="1 2" key="1">
    <citation type="journal article" date="2022" name="Hortic Res">
        <title>A haplotype resolved chromosomal level avocado genome allows analysis of novel avocado genes.</title>
        <authorList>
            <person name="Nath O."/>
            <person name="Fletcher S.J."/>
            <person name="Hayward A."/>
            <person name="Shaw L.M."/>
            <person name="Masouleh A.K."/>
            <person name="Furtado A."/>
            <person name="Henry R.J."/>
            <person name="Mitter N."/>
        </authorList>
    </citation>
    <scope>NUCLEOTIDE SEQUENCE [LARGE SCALE GENOMIC DNA]</scope>
    <source>
        <strain evidence="2">cv. Hass</strain>
    </source>
</reference>
<name>A0ACC2K961_PERAE</name>
<keyword evidence="2" id="KW-1185">Reference proteome</keyword>
<accession>A0ACC2K961</accession>
<protein>
    <submittedName>
        <fullName evidence="1">Uncharacterized protein</fullName>
    </submittedName>
</protein>
<comment type="caution">
    <text evidence="1">The sequence shown here is derived from an EMBL/GenBank/DDBJ whole genome shotgun (WGS) entry which is preliminary data.</text>
</comment>
<sequence length="110" mass="12512">MASSSSSRTNKGKGPVAPRRFARSSNAAVQQAWEKVQYVEKNLEEWDSLNRDEARQRLIAFKDEEFYKIVFSYIDNGEEKTVSTRSTFDRTISIMSLSPTCLRGKILQAG</sequence>
<dbReference type="EMBL" id="CM056812">
    <property type="protein sequence ID" value="KAJ8617591.1"/>
    <property type="molecule type" value="Genomic_DNA"/>
</dbReference>
<proteinExistence type="predicted"/>
<dbReference type="Proteomes" id="UP001234297">
    <property type="component" value="Chromosome 4"/>
</dbReference>
<gene>
    <name evidence="1" type="ORF">MRB53_013777</name>
</gene>
<organism evidence="1 2">
    <name type="scientific">Persea americana</name>
    <name type="common">Avocado</name>
    <dbReference type="NCBI Taxonomy" id="3435"/>
    <lineage>
        <taxon>Eukaryota</taxon>
        <taxon>Viridiplantae</taxon>
        <taxon>Streptophyta</taxon>
        <taxon>Embryophyta</taxon>
        <taxon>Tracheophyta</taxon>
        <taxon>Spermatophyta</taxon>
        <taxon>Magnoliopsida</taxon>
        <taxon>Magnoliidae</taxon>
        <taxon>Laurales</taxon>
        <taxon>Lauraceae</taxon>
        <taxon>Persea</taxon>
    </lineage>
</organism>